<evidence type="ECO:0000259" key="1">
    <source>
        <dbReference type="SMART" id="SM00481"/>
    </source>
</evidence>
<dbReference type="PANTHER" id="PTHR36928">
    <property type="entry name" value="PHOSPHATASE YCDX-RELATED"/>
    <property type="match status" value="1"/>
</dbReference>
<reference evidence="2 3" key="1">
    <citation type="journal article" date="2023" name="Int. J. Syst. Evol. Microbiol.">
        <title>Terrisporobacter hibernicus sp. nov., isolated from bovine faeces in Northern Ireland.</title>
        <authorList>
            <person name="Mitchell M."/>
            <person name="Nguyen S.V."/>
            <person name="Connor M."/>
            <person name="Fairley D.J."/>
            <person name="Donoghue O."/>
            <person name="Marshall H."/>
            <person name="Koolman L."/>
            <person name="McMullan G."/>
            <person name="Schaffer K.E."/>
            <person name="McGrath J.W."/>
            <person name="Fanning S."/>
        </authorList>
    </citation>
    <scope>NUCLEOTIDE SEQUENCE [LARGE SCALE GENOMIC DNA]</scope>
    <source>
        <strain evidence="2 3">MCA3</strain>
    </source>
</reference>
<sequence length="237" mass="26854">MKGIIDLHTHALSSGHAYSTVKENIEYAKINGLKYYGLSDHGINMPGGPHLFYFQNLKVLPREIDGVRILKGMEANVIDYDGKIDVEIDKYIKGLDYIIASLHTVCLEPGTKEENTRATLNAMDHELVKIIGHPDDGRYLLDYEAIVKKAKEKNILLEVNNSSLNPGSFRPNARENYIELLNLCKEHQVRIILGSDAHICYQVGIFDNAEKLLDEVGFPKELVINYDEDEILKFLKL</sequence>
<feature type="domain" description="Polymerase/histidinol phosphatase N-terminal" evidence="1">
    <location>
        <begin position="5"/>
        <end position="79"/>
    </location>
</feature>
<dbReference type="PANTHER" id="PTHR36928:SF1">
    <property type="entry name" value="PHOSPHATASE YCDX-RELATED"/>
    <property type="match status" value="1"/>
</dbReference>
<dbReference type="Gene3D" id="3.20.20.140">
    <property type="entry name" value="Metal-dependent hydrolases"/>
    <property type="match status" value="1"/>
</dbReference>
<dbReference type="Pfam" id="PF02811">
    <property type="entry name" value="PHP"/>
    <property type="match status" value="1"/>
</dbReference>
<dbReference type="RefSeq" id="WP_148558328.1">
    <property type="nucleotide sequence ID" value="NZ_CP081135.1"/>
</dbReference>
<keyword evidence="3" id="KW-1185">Reference proteome</keyword>
<dbReference type="InterPro" id="IPR003141">
    <property type="entry name" value="Pol/His_phosphatase_N"/>
</dbReference>
<protein>
    <submittedName>
        <fullName evidence="2">Phosphatase</fullName>
    </submittedName>
</protein>
<proteinExistence type="predicted"/>
<evidence type="ECO:0000313" key="3">
    <source>
        <dbReference type="Proteomes" id="UP001198983"/>
    </source>
</evidence>
<dbReference type="SMART" id="SM00481">
    <property type="entry name" value="POLIIIAc"/>
    <property type="match status" value="1"/>
</dbReference>
<accession>A0AAX2ZI49</accession>
<dbReference type="Proteomes" id="UP001198983">
    <property type="component" value="Chromosome"/>
</dbReference>
<dbReference type="SUPFAM" id="SSF89550">
    <property type="entry name" value="PHP domain-like"/>
    <property type="match status" value="1"/>
</dbReference>
<dbReference type="NCBIfam" id="NF006702">
    <property type="entry name" value="PRK09248.1"/>
    <property type="match status" value="1"/>
</dbReference>
<dbReference type="GO" id="GO:0008270">
    <property type="term" value="F:zinc ion binding"/>
    <property type="evidence" value="ECO:0007669"/>
    <property type="project" value="TreeGrafter"/>
</dbReference>
<organism evidence="2 3">
    <name type="scientific">Terrisporobacter hibernicus</name>
    <dbReference type="NCBI Taxonomy" id="2813371"/>
    <lineage>
        <taxon>Bacteria</taxon>
        <taxon>Bacillati</taxon>
        <taxon>Bacillota</taxon>
        <taxon>Clostridia</taxon>
        <taxon>Peptostreptococcales</taxon>
        <taxon>Peptostreptococcaceae</taxon>
        <taxon>Terrisporobacter</taxon>
    </lineage>
</organism>
<dbReference type="InterPro" id="IPR050243">
    <property type="entry name" value="PHP_phosphatase"/>
</dbReference>
<dbReference type="EMBL" id="CP081135">
    <property type="protein sequence ID" value="UEL48898.1"/>
    <property type="molecule type" value="Genomic_DNA"/>
</dbReference>
<dbReference type="GO" id="GO:0005829">
    <property type="term" value="C:cytosol"/>
    <property type="evidence" value="ECO:0007669"/>
    <property type="project" value="TreeGrafter"/>
</dbReference>
<dbReference type="CDD" id="cd07437">
    <property type="entry name" value="PHP_HisPPase_Ycdx_like"/>
    <property type="match status" value="1"/>
</dbReference>
<dbReference type="InterPro" id="IPR004013">
    <property type="entry name" value="PHP_dom"/>
</dbReference>
<dbReference type="GO" id="GO:0042578">
    <property type="term" value="F:phosphoric ester hydrolase activity"/>
    <property type="evidence" value="ECO:0007669"/>
    <property type="project" value="TreeGrafter"/>
</dbReference>
<dbReference type="KEGG" id="tem:JW646_05465"/>
<gene>
    <name evidence="2" type="ORF">JW646_05465</name>
</gene>
<dbReference type="InterPro" id="IPR016195">
    <property type="entry name" value="Pol/histidinol_Pase-like"/>
</dbReference>
<dbReference type="AlphaFoldDB" id="A0AAX2ZI49"/>
<name>A0AAX2ZI49_9FIRM</name>
<evidence type="ECO:0000313" key="2">
    <source>
        <dbReference type="EMBL" id="UEL48898.1"/>
    </source>
</evidence>